<comment type="subcellular location">
    <subcellularLocation>
        <location evidence="1">Membrane</location>
        <topology evidence="1">Multi-pass membrane protein</topology>
    </subcellularLocation>
</comment>
<feature type="transmembrane region" description="Helical" evidence="6">
    <location>
        <begin position="223"/>
        <end position="245"/>
    </location>
</feature>
<feature type="domain" description="Major facilitator superfamily (MFS) profile" evidence="7">
    <location>
        <begin position="100"/>
        <end position="606"/>
    </location>
</feature>
<dbReference type="InterPro" id="IPR005829">
    <property type="entry name" value="Sugar_transporter_CS"/>
</dbReference>
<feature type="transmembrane region" description="Helical" evidence="6">
    <location>
        <begin position="582"/>
        <end position="601"/>
    </location>
</feature>
<dbReference type="GO" id="GO:0000329">
    <property type="term" value="C:fungal-type vacuole membrane"/>
    <property type="evidence" value="ECO:0007669"/>
    <property type="project" value="TreeGrafter"/>
</dbReference>
<dbReference type="AlphaFoldDB" id="A0A1S7UJS8"/>
<feature type="transmembrane region" description="Helical" evidence="6">
    <location>
        <begin position="299"/>
        <end position="321"/>
    </location>
</feature>
<feature type="transmembrane region" description="Helical" evidence="6">
    <location>
        <begin position="164"/>
        <end position="184"/>
    </location>
</feature>
<feature type="transmembrane region" description="Helical" evidence="6">
    <location>
        <begin position="327"/>
        <end position="349"/>
    </location>
</feature>
<dbReference type="Gene3D" id="1.20.1250.20">
    <property type="entry name" value="MFS general substrate transporter like domains"/>
    <property type="match status" value="1"/>
</dbReference>
<dbReference type="EMBL" id="DF977447">
    <property type="protein sequence ID" value="GAP83520.1"/>
    <property type="molecule type" value="Genomic_DNA"/>
</dbReference>
<evidence type="ECO:0000256" key="5">
    <source>
        <dbReference type="SAM" id="MobiDB-lite"/>
    </source>
</evidence>
<keyword evidence="3 6" id="KW-1133">Transmembrane helix</keyword>
<keyword evidence="2 6" id="KW-0812">Transmembrane</keyword>
<evidence type="ECO:0000256" key="2">
    <source>
        <dbReference type="ARBA" id="ARBA00022692"/>
    </source>
</evidence>
<feature type="transmembrane region" description="Helical" evidence="6">
    <location>
        <begin position="134"/>
        <end position="152"/>
    </location>
</feature>
<feature type="transmembrane region" description="Helical" evidence="6">
    <location>
        <begin position="370"/>
        <end position="393"/>
    </location>
</feature>
<proteinExistence type="predicted"/>
<feature type="compositionally biased region" description="Polar residues" evidence="5">
    <location>
        <begin position="1"/>
        <end position="10"/>
    </location>
</feature>
<keyword evidence="4 6" id="KW-0472">Membrane</keyword>
<dbReference type="PANTHER" id="PTHR23501:SF67">
    <property type="entry name" value="MFS MULTIDRUG EFFLUX TRANSPORTER (EUROFUNG)"/>
    <property type="match status" value="1"/>
</dbReference>
<dbReference type="OMA" id="YINLCLG"/>
<feature type="transmembrane region" description="Helical" evidence="6">
    <location>
        <begin position="405"/>
        <end position="426"/>
    </location>
</feature>
<dbReference type="GO" id="GO:0015174">
    <property type="term" value="F:basic amino acid transmembrane transporter activity"/>
    <property type="evidence" value="ECO:0007669"/>
    <property type="project" value="TreeGrafter"/>
</dbReference>
<dbReference type="PROSITE" id="PS00216">
    <property type="entry name" value="SUGAR_TRANSPORT_1"/>
    <property type="match status" value="1"/>
</dbReference>
<dbReference type="InterPro" id="IPR020846">
    <property type="entry name" value="MFS_dom"/>
</dbReference>
<feature type="transmembrane region" description="Helical" evidence="6">
    <location>
        <begin position="190"/>
        <end position="211"/>
    </location>
</feature>
<name>A0A1S7UJS8_ROSNE</name>
<evidence type="ECO:0000313" key="8">
    <source>
        <dbReference type="EMBL" id="GAP83520.1"/>
    </source>
</evidence>
<keyword evidence="9" id="KW-1185">Reference proteome</keyword>
<dbReference type="Proteomes" id="UP000054516">
    <property type="component" value="Unassembled WGS sequence"/>
</dbReference>
<feature type="transmembrane region" description="Helical" evidence="6">
    <location>
        <begin position="433"/>
        <end position="452"/>
    </location>
</feature>
<protein>
    <submittedName>
        <fullName evidence="8">Putative major facilitator superfamily transporter</fullName>
    </submittedName>
</protein>
<reference evidence="8" key="1">
    <citation type="submission" date="2016-03" db="EMBL/GenBank/DDBJ databases">
        <title>Draft genome sequence of Rosellinia necatrix.</title>
        <authorList>
            <person name="Kanematsu S."/>
        </authorList>
    </citation>
    <scope>NUCLEOTIDE SEQUENCE [LARGE SCALE GENOMIC DNA]</scope>
    <source>
        <strain evidence="8">W97</strain>
    </source>
</reference>
<organism evidence="8">
    <name type="scientific">Rosellinia necatrix</name>
    <name type="common">White root-rot fungus</name>
    <dbReference type="NCBI Taxonomy" id="77044"/>
    <lineage>
        <taxon>Eukaryota</taxon>
        <taxon>Fungi</taxon>
        <taxon>Dikarya</taxon>
        <taxon>Ascomycota</taxon>
        <taxon>Pezizomycotina</taxon>
        <taxon>Sordariomycetes</taxon>
        <taxon>Xylariomycetidae</taxon>
        <taxon>Xylariales</taxon>
        <taxon>Xylariaceae</taxon>
        <taxon>Rosellinia</taxon>
    </lineage>
</organism>
<evidence type="ECO:0000313" key="9">
    <source>
        <dbReference type="Proteomes" id="UP000054516"/>
    </source>
</evidence>
<dbReference type="PROSITE" id="PS50850">
    <property type="entry name" value="MFS"/>
    <property type="match status" value="1"/>
</dbReference>
<dbReference type="Pfam" id="PF07690">
    <property type="entry name" value="MFS_1"/>
    <property type="match status" value="1"/>
</dbReference>
<dbReference type="InterPro" id="IPR011701">
    <property type="entry name" value="MFS"/>
</dbReference>
<feature type="compositionally biased region" description="Basic and acidic residues" evidence="5">
    <location>
        <begin position="11"/>
        <end position="35"/>
    </location>
</feature>
<gene>
    <name evidence="8" type="ORF">SAMD00023353_0201090</name>
</gene>
<dbReference type="OrthoDB" id="419537at2759"/>
<dbReference type="Gene3D" id="1.20.1720.10">
    <property type="entry name" value="Multidrug resistance protein D"/>
    <property type="match status" value="1"/>
</dbReference>
<dbReference type="SUPFAM" id="SSF103473">
    <property type="entry name" value="MFS general substrate transporter"/>
    <property type="match status" value="1"/>
</dbReference>
<feature type="compositionally biased region" description="Acidic residues" evidence="5">
    <location>
        <begin position="73"/>
        <end position="83"/>
    </location>
</feature>
<evidence type="ECO:0000256" key="3">
    <source>
        <dbReference type="ARBA" id="ARBA00022989"/>
    </source>
</evidence>
<evidence type="ECO:0000256" key="4">
    <source>
        <dbReference type="ARBA" id="ARBA00023136"/>
    </source>
</evidence>
<sequence>MTYNGQQAGETRNEDDQPDEHTCLLRHGRDIRHETVTPNAGDRGTEQDMSRVCGGPGPTPALEVSPEEGIRENEDEDEEDGEDEPQRFLVDTEPRRFRVLFGGIMLTYFMANVDSTILASSHPVITSHFGASQAASWLTTAFLLTSTAFQPLAGRLSDALGRRAPYVACVAVFAAATVWCALAPGIASFIAARAVCGLGAGGMITLGAIAISDCVPIERRGTYQSIINIVYGMAAASGAAFGGLLADTLGWRWEFGIQVLPLALCLAASTAMPADLGLPRRRGGREPQKRSLAQALRGFDFAGSALLTMSTTFLILGLNLGGNILPWSHPFVIASLAIFGVCFPACLYVERSAERPIMPLALLHSSPRANIIFSNFICSFLLNAILFNVPLFIRAVLLKSATQSGLYLLVPTVVASATGAATGLLITRTGRLAWPLLSGAVLFAAGSAVLAAQRRAWPAWACLAALAPFAAGQGLQFPGSFVAVLAASPPRDQAVVTAALQLWRSLGNVLGVAGSSLVFQNALLRCLRAFVVPAPPGPGEDGEAWKRDLVERVRSNIEAVSQLPDGPTKDQVVMSYEAACRATFLVCVGVALIGILLLLPVRLPRLGRKQS</sequence>
<evidence type="ECO:0000259" key="7">
    <source>
        <dbReference type="PROSITE" id="PS50850"/>
    </source>
</evidence>
<feature type="transmembrane region" description="Helical" evidence="6">
    <location>
        <begin position="257"/>
        <end position="278"/>
    </location>
</feature>
<dbReference type="PANTHER" id="PTHR23501">
    <property type="entry name" value="MAJOR FACILITATOR SUPERFAMILY"/>
    <property type="match status" value="1"/>
</dbReference>
<feature type="region of interest" description="Disordered" evidence="5">
    <location>
        <begin position="1"/>
        <end position="88"/>
    </location>
</feature>
<accession>A0A1S7UJS8</accession>
<feature type="transmembrane region" description="Helical" evidence="6">
    <location>
        <begin position="97"/>
        <end position="119"/>
    </location>
</feature>
<dbReference type="InterPro" id="IPR036259">
    <property type="entry name" value="MFS_trans_sf"/>
</dbReference>
<evidence type="ECO:0000256" key="1">
    <source>
        <dbReference type="ARBA" id="ARBA00004141"/>
    </source>
</evidence>
<evidence type="ECO:0000256" key="6">
    <source>
        <dbReference type="SAM" id="Phobius"/>
    </source>
</evidence>